<comment type="caution">
    <text evidence="1">The sequence shown here is derived from an EMBL/GenBank/DDBJ whole genome shotgun (WGS) entry which is preliminary data.</text>
</comment>
<protein>
    <submittedName>
        <fullName evidence="1">Uncharacterized protein</fullName>
    </submittedName>
</protein>
<name>A0ABD0L8C5_9CAEN</name>
<sequence length="132" mass="15287">MKRRLAPTKYMMVARHMKPDSFRIFLDLHRNHVAQTVQGALWVQFSTRQQTRTPVICGVHFGENTATAHTSQAFLCYHACGLNPRRNTDSWFRSRIRFLMFVVSASDTYDVGAHTSVETLQRPTEDNVFVRI</sequence>
<dbReference type="EMBL" id="JACVVK020000072">
    <property type="protein sequence ID" value="KAK7495809.1"/>
    <property type="molecule type" value="Genomic_DNA"/>
</dbReference>
<accession>A0ABD0L8C5</accession>
<gene>
    <name evidence="1" type="ORF">BaRGS_00013029</name>
</gene>
<proteinExistence type="predicted"/>
<reference evidence="1 2" key="1">
    <citation type="journal article" date="2023" name="Sci. Data">
        <title>Genome assembly of the Korean intertidal mud-creeper Batillaria attramentaria.</title>
        <authorList>
            <person name="Patra A.K."/>
            <person name="Ho P.T."/>
            <person name="Jun S."/>
            <person name="Lee S.J."/>
            <person name="Kim Y."/>
            <person name="Won Y.J."/>
        </authorList>
    </citation>
    <scope>NUCLEOTIDE SEQUENCE [LARGE SCALE GENOMIC DNA]</scope>
    <source>
        <strain evidence="1">Wonlab-2016</strain>
    </source>
</reference>
<evidence type="ECO:0000313" key="2">
    <source>
        <dbReference type="Proteomes" id="UP001519460"/>
    </source>
</evidence>
<organism evidence="1 2">
    <name type="scientific">Batillaria attramentaria</name>
    <dbReference type="NCBI Taxonomy" id="370345"/>
    <lineage>
        <taxon>Eukaryota</taxon>
        <taxon>Metazoa</taxon>
        <taxon>Spiralia</taxon>
        <taxon>Lophotrochozoa</taxon>
        <taxon>Mollusca</taxon>
        <taxon>Gastropoda</taxon>
        <taxon>Caenogastropoda</taxon>
        <taxon>Sorbeoconcha</taxon>
        <taxon>Cerithioidea</taxon>
        <taxon>Batillariidae</taxon>
        <taxon>Batillaria</taxon>
    </lineage>
</organism>
<keyword evidence="2" id="KW-1185">Reference proteome</keyword>
<dbReference type="Proteomes" id="UP001519460">
    <property type="component" value="Unassembled WGS sequence"/>
</dbReference>
<dbReference type="AlphaFoldDB" id="A0ABD0L8C5"/>
<evidence type="ECO:0000313" key="1">
    <source>
        <dbReference type="EMBL" id="KAK7495809.1"/>
    </source>
</evidence>